<proteinExistence type="predicted"/>
<dbReference type="EMBL" id="BNAT01000009">
    <property type="protein sequence ID" value="GHH88123.1"/>
    <property type="molecule type" value="Genomic_DNA"/>
</dbReference>
<name>A0A919L8Q9_9ACTN</name>
<sequence>MRPRKTKSTGPIPAGWTDPGRVVGGVRAGAGGEVPARAEHAHPVPPHGRQMRSTGDEMHIGATAVERGADMGADRTGAENCDFHGEGAPFGRGIPRR</sequence>
<reference evidence="2" key="2">
    <citation type="submission" date="2020-09" db="EMBL/GenBank/DDBJ databases">
        <authorList>
            <person name="Sun Q."/>
            <person name="Zhou Y."/>
        </authorList>
    </citation>
    <scope>NUCLEOTIDE SEQUENCE</scope>
    <source>
        <strain evidence="2">CGMCC 4.7403</strain>
    </source>
</reference>
<feature type="compositionally biased region" description="Gly residues" evidence="1">
    <location>
        <begin position="22"/>
        <end position="32"/>
    </location>
</feature>
<organism evidence="2 3">
    <name type="scientific">Streptomyces capitiformicae</name>
    <dbReference type="NCBI Taxonomy" id="2014920"/>
    <lineage>
        <taxon>Bacteria</taxon>
        <taxon>Bacillati</taxon>
        <taxon>Actinomycetota</taxon>
        <taxon>Actinomycetes</taxon>
        <taxon>Kitasatosporales</taxon>
        <taxon>Streptomycetaceae</taxon>
        <taxon>Streptomyces</taxon>
    </lineage>
</organism>
<keyword evidence="3" id="KW-1185">Reference proteome</keyword>
<feature type="region of interest" description="Disordered" evidence="1">
    <location>
        <begin position="72"/>
        <end position="97"/>
    </location>
</feature>
<evidence type="ECO:0000313" key="2">
    <source>
        <dbReference type="EMBL" id="GHH88123.1"/>
    </source>
</evidence>
<dbReference type="Proteomes" id="UP000603227">
    <property type="component" value="Unassembled WGS sequence"/>
</dbReference>
<feature type="region of interest" description="Disordered" evidence="1">
    <location>
        <begin position="1"/>
        <end position="54"/>
    </location>
</feature>
<accession>A0A919L8Q9</accession>
<comment type="caution">
    <text evidence="2">The sequence shown here is derived from an EMBL/GenBank/DDBJ whole genome shotgun (WGS) entry which is preliminary data.</text>
</comment>
<evidence type="ECO:0000313" key="3">
    <source>
        <dbReference type="Proteomes" id="UP000603227"/>
    </source>
</evidence>
<reference evidence="2" key="1">
    <citation type="journal article" date="2014" name="Int. J. Syst. Evol. Microbiol.">
        <title>Complete genome sequence of Corynebacterium casei LMG S-19264T (=DSM 44701T), isolated from a smear-ripened cheese.</title>
        <authorList>
            <consortium name="US DOE Joint Genome Institute (JGI-PGF)"/>
            <person name="Walter F."/>
            <person name="Albersmeier A."/>
            <person name="Kalinowski J."/>
            <person name="Ruckert C."/>
        </authorList>
    </citation>
    <scope>NUCLEOTIDE SEQUENCE</scope>
    <source>
        <strain evidence="2">CGMCC 4.7403</strain>
    </source>
</reference>
<evidence type="ECO:0000256" key="1">
    <source>
        <dbReference type="SAM" id="MobiDB-lite"/>
    </source>
</evidence>
<dbReference type="AlphaFoldDB" id="A0A919L8Q9"/>
<gene>
    <name evidence="2" type="ORF">GCM10017771_32190</name>
</gene>
<protein>
    <submittedName>
        <fullName evidence="2">Uncharacterized protein</fullName>
    </submittedName>
</protein>
<feature type="compositionally biased region" description="Basic and acidic residues" evidence="1">
    <location>
        <begin position="72"/>
        <end position="85"/>
    </location>
</feature>